<dbReference type="Pfam" id="PF12146">
    <property type="entry name" value="Hydrolase_4"/>
    <property type="match status" value="1"/>
</dbReference>
<protein>
    <submittedName>
        <fullName evidence="2">Acylglycerol lipase</fullName>
    </submittedName>
</protein>
<evidence type="ECO:0000313" key="3">
    <source>
        <dbReference type="Proteomes" id="UP001378960"/>
    </source>
</evidence>
<evidence type="ECO:0000259" key="1">
    <source>
        <dbReference type="Pfam" id="PF12146"/>
    </source>
</evidence>
<reference evidence="2 3" key="1">
    <citation type="journal article" date="2023" name="Elife">
        <title>Identification of key yeast species and microbe-microbe interactions impacting larval growth of Drosophila in the wild.</title>
        <authorList>
            <person name="Mure A."/>
            <person name="Sugiura Y."/>
            <person name="Maeda R."/>
            <person name="Honda K."/>
            <person name="Sakurai N."/>
            <person name="Takahashi Y."/>
            <person name="Watada M."/>
            <person name="Katoh T."/>
            <person name="Gotoh A."/>
            <person name="Gotoh Y."/>
            <person name="Taniguchi I."/>
            <person name="Nakamura K."/>
            <person name="Hayashi T."/>
            <person name="Katayama T."/>
            <person name="Uemura T."/>
            <person name="Hattori Y."/>
        </authorList>
    </citation>
    <scope>NUCLEOTIDE SEQUENCE [LARGE SCALE GENOMIC DNA]</scope>
    <source>
        <strain evidence="2 3">PK-24</strain>
    </source>
</reference>
<accession>A0AAV5R9N1</accession>
<comment type="caution">
    <text evidence="2">The sequence shown here is derived from an EMBL/GenBank/DDBJ whole genome shotgun (WGS) entry which is preliminary data.</text>
</comment>
<organism evidence="2 3">
    <name type="scientific">Pichia kluyveri</name>
    <name type="common">Yeast</name>
    <dbReference type="NCBI Taxonomy" id="36015"/>
    <lineage>
        <taxon>Eukaryota</taxon>
        <taxon>Fungi</taxon>
        <taxon>Dikarya</taxon>
        <taxon>Ascomycota</taxon>
        <taxon>Saccharomycotina</taxon>
        <taxon>Pichiomycetes</taxon>
        <taxon>Pichiales</taxon>
        <taxon>Pichiaceae</taxon>
        <taxon>Pichia</taxon>
    </lineage>
</organism>
<feature type="domain" description="Serine aminopeptidase S33" evidence="1">
    <location>
        <begin position="40"/>
        <end position="293"/>
    </location>
</feature>
<name>A0AAV5R9N1_PICKL</name>
<keyword evidence="3" id="KW-1185">Reference proteome</keyword>
<dbReference type="InterPro" id="IPR029058">
    <property type="entry name" value="AB_hydrolase_fold"/>
</dbReference>
<sequence>MTPIDPPHICKTIKPFEGEITIDDCIFKTYKWLASSDNWKGRILFVHGYRDHIGVYNEFAETLAINGYDFFFFYQRGEGESKLINNNIRGVSNDYYAYKGIDDMIDYNINDLKEKNLNIDKLHLMGLSMGGGLVLNYASNGKFKNKIKSFSVIGPLITLHKDTYPGFPIELVVRTICFLGGKKLRVKSPIKIDYITGDPDYQKFLLSNGDTKGLDGAFVETRDFILRGRNLLNYNTYSKINKDKPLLICHGEDDHVNDVEASKNFIEKLNSIENMNNKKIITYPNGRHSIVADIPEVRSKVTADILQFLNDNQ</sequence>
<dbReference type="Proteomes" id="UP001378960">
    <property type="component" value="Unassembled WGS sequence"/>
</dbReference>
<dbReference type="InterPro" id="IPR051044">
    <property type="entry name" value="MAG_DAG_Lipase"/>
</dbReference>
<gene>
    <name evidence="2" type="ORF">DAPK24_045310</name>
</gene>
<proteinExistence type="predicted"/>
<dbReference type="AlphaFoldDB" id="A0AAV5R9N1"/>
<dbReference type="Gene3D" id="3.40.50.1820">
    <property type="entry name" value="alpha/beta hydrolase"/>
    <property type="match status" value="1"/>
</dbReference>
<dbReference type="PANTHER" id="PTHR11614">
    <property type="entry name" value="PHOSPHOLIPASE-RELATED"/>
    <property type="match status" value="1"/>
</dbReference>
<evidence type="ECO:0000313" key="2">
    <source>
        <dbReference type="EMBL" id="GMM47933.1"/>
    </source>
</evidence>
<dbReference type="EMBL" id="BTGB01000009">
    <property type="protein sequence ID" value="GMM47933.1"/>
    <property type="molecule type" value="Genomic_DNA"/>
</dbReference>
<dbReference type="SUPFAM" id="SSF53474">
    <property type="entry name" value="alpha/beta-Hydrolases"/>
    <property type="match status" value="1"/>
</dbReference>
<dbReference type="InterPro" id="IPR022742">
    <property type="entry name" value="Hydrolase_4"/>
</dbReference>